<keyword evidence="2" id="KW-1185">Reference proteome</keyword>
<dbReference type="Pfam" id="PF05633">
    <property type="entry name" value="ROH1-like"/>
    <property type="match status" value="1"/>
</dbReference>
<gene>
    <name evidence="1" type="ORF">Taro_023837</name>
</gene>
<name>A0A843V582_COLES</name>
<organism evidence="1 2">
    <name type="scientific">Colocasia esculenta</name>
    <name type="common">Wild taro</name>
    <name type="synonym">Arum esculentum</name>
    <dbReference type="NCBI Taxonomy" id="4460"/>
    <lineage>
        <taxon>Eukaryota</taxon>
        <taxon>Viridiplantae</taxon>
        <taxon>Streptophyta</taxon>
        <taxon>Embryophyta</taxon>
        <taxon>Tracheophyta</taxon>
        <taxon>Spermatophyta</taxon>
        <taxon>Magnoliopsida</taxon>
        <taxon>Liliopsida</taxon>
        <taxon>Araceae</taxon>
        <taxon>Aroideae</taxon>
        <taxon>Colocasieae</taxon>
        <taxon>Colocasia</taxon>
    </lineage>
</organism>
<proteinExistence type="predicted"/>
<dbReference type="AlphaFoldDB" id="A0A843V582"/>
<dbReference type="Proteomes" id="UP000652761">
    <property type="component" value="Unassembled WGS sequence"/>
</dbReference>
<sequence>LLSRVPLPVPLLERLTLVVRRPAAPGYRQQPHRPPKQRVHCHQWDRHERRNFNGLLMEIYSMEKCSHHLAELTDPSQYPLAEDKEAELRQWVQELSQVGMSPPPFLSQLGMEQHIAYMTPSFLVVRKQLQMLLS</sequence>
<reference evidence="1" key="1">
    <citation type="submission" date="2017-07" db="EMBL/GenBank/DDBJ databases">
        <title>Taro Niue Genome Assembly and Annotation.</title>
        <authorList>
            <person name="Atibalentja N."/>
            <person name="Keating K."/>
            <person name="Fields C.J."/>
        </authorList>
    </citation>
    <scope>NUCLEOTIDE SEQUENCE</scope>
    <source>
        <strain evidence="1">Niue_2</strain>
        <tissue evidence="1">Leaf</tissue>
    </source>
</reference>
<dbReference type="EMBL" id="NMUH01001317">
    <property type="protein sequence ID" value="MQL91238.1"/>
    <property type="molecule type" value="Genomic_DNA"/>
</dbReference>
<protein>
    <submittedName>
        <fullName evidence="1">Uncharacterized protein</fullName>
    </submittedName>
</protein>
<comment type="caution">
    <text evidence="1">The sequence shown here is derived from an EMBL/GenBank/DDBJ whole genome shotgun (WGS) entry which is preliminary data.</text>
</comment>
<evidence type="ECO:0000313" key="1">
    <source>
        <dbReference type="EMBL" id="MQL91238.1"/>
    </source>
</evidence>
<accession>A0A843V582</accession>
<feature type="non-terminal residue" evidence="1">
    <location>
        <position position="134"/>
    </location>
</feature>
<evidence type="ECO:0000313" key="2">
    <source>
        <dbReference type="Proteomes" id="UP000652761"/>
    </source>
</evidence>
<dbReference type="InterPro" id="IPR008511">
    <property type="entry name" value="ROH1-like"/>
</dbReference>